<evidence type="ECO:0000259" key="2">
    <source>
        <dbReference type="Pfam" id="PF01266"/>
    </source>
</evidence>
<keyword evidence="1" id="KW-0560">Oxidoreductase</keyword>
<dbReference type="PANTHER" id="PTHR13847:SF287">
    <property type="entry name" value="FAD-DEPENDENT OXIDOREDUCTASE DOMAIN-CONTAINING PROTEIN 1"/>
    <property type="match status" value="1"/>
</dbReference>
<dbReference type="Proteomes" id="UP000267804">
    <property type="component" value="Chromosome"/>
</dbReference>
<dbReference type="GO" id="GO:0016491">
    <property type="term" value="F:oxidoreductase activity"/>
    <property type="evidence" value="ECO:0007669"/>
    <property type="project" value="UniProtKB-KW"/>
</dbReference>
<name>A0A386WF81_9ACTN</name>
<proteinExistence type="predicted"/>
<reference evidence="3 4" key="1">
    <citation type="submission" date="2017-10" db="EMBL/GenBank/DDBJ databases">
        <title>Integration of genomic and chemical information greatly accelerates assignment of the full stereostructure of myelolactone, a potent inhibitor of myeloma from a marine-derived Micromonospora.</title>
        <authorList>
            <person name="Kim M.C."/>
            <person name="Machado H."/>
            <person name="Jensen P.R."/>
            <person name="Fenical W."/>
        </authorList>
    </citation>
    <scope>NUCLEOTIDE SEQUENCE [LARGE SCALE GENOMIC DNA]</scope>
    <source>
        <strain evidence="3 4">CNY-010</strain>
    </source>
</reference>
<evidence type="ECO:0000313" key="4">
    <source>
        <dbReference type="Proteomes" id="UP000267804"/>
    </source>
</evidence>
<feature type="domain" description="FAD dependent oxidoreductase" evidence="2">
    <location>
        <begin position="5"/>
        <end position="327"/>
    </location>
</feature>
<dbReference type="EMBL" id="CP024087">
    <property type="protein sequence ID" value="AYF27056.1"/>
    <property type="molecule type" value="Genomic_DNA"/>
</dbReference>
<dbReference type="InterPro" id="IPR036188">
    <property type="entry name" value="FAD/NAD-bd_sf"/>
</dbReference>
<protein>
    <submittedName>
        <fullName evidence="3">FAD-dependent oxidoreductase</fullName>
    </submittedName>
</protein>
<dbReference type="GO" id="GO:0005737">
    <property type="term" value="C:cytoplasm"/>
    <property type="evidence" value="ECO:0007669"/>
    <property type="project" value="TreeGrafter"/>
</dbReference>
<dbReference type="PANTHER" id="PTHR13847">
    <property type="entry name" value="SARCOSINE DEHYDROGENASE-RELATED"/>
    <property type="match status" value="1"/>
</dbReference>
<dbReference type="Gene3D" id="3.30.9.10">
    <property type="entry name" value="D-Amino Acid Oxidase, subunit A, domain 2"/>
    <property type="match status" value="1"/>
</dbReference>
<gene>
    <name evidence="3" type="ORF">CSH63_06355</name>
</gene>
<dbReference type="Pfam" id="PF01266">
    <property type="entry name" value="DAO"/>
    <property type="match status" value="1"/>
</dbReference>
<dbReference type="KEGG" id="mtua:CSH63_06355"/>
<dbReference type="SUPFAM" id="SSF51905">
    <property type="entry name" value="FAD/NAD(P)-binding domain"/>
    <property type="match status" value="1"/>
</dbReference>
<evidence type="ECO:0000256" key="1">
    <source>
        <dbReference type="ARBA" id="ARBA00023002"/>
    </source>
</evidence>
<organism evidence="3 4">
    <name type="scientific">Micromonospora tulbaghiae</name>
    <dbReference type="NCBI Taxonomy" id="479978"/>
    <lineage>
        <taxon>Bacteria</taxon>
        <taxon>Bacillati</taxon>
        <taxon>Actinomycetota</taxon>
        <taxon>Actinomycetes</taxon>
        <taxon>Micromonosporales</taxon>
        <taxon>Micromonosporaceae</taxon>
        <taxon>Micromonospora</taxon>
    </lineage>
</organism>
<dbReference type="AlphaFoldDB" id="A0A386WF81"/>
<dbReference type="InterPro" id="IPR006076">
    <property type="entry name" value="FAD-dep_OxRdtase"/>
</dbReference>
<sequence>MGEPRVLVVGAGVSGVLLARRLRDAGAEAVLIGPHGGGPDGRPADATAASGGLVRAFEPDPAARSLAAASLAELRADPSLATAAGWRRTGSLYLLDAGSAAGVDGAEVLTRDEVAQRFGFAGLPDGTVGIWEDRAGYLDPDRLRRTVLRGLDRTETTPVARLDDRAVELRDGRRLTGDLVVVAAGAWTPRLLRAAGLPTSLRTKHIQYAHHATGRDDLPCFVDESSGLYGRPAGPGRVLLGLPSDRWDVDPPAPEPDAALAARVRAVAARRLPGVDLRPAGPPVSAADCYSEPAGLALRHVAGAVHTFTGGSGGAAKTVLAASRLAATALLNTRTAIPVPHGQTEAD</sequence>
<dbReference type="Gene3D" id="3.50.50.60">
    <property type="entry name" value="FAD/NAD(P)-binding domain"/>
    <property type="match status" value="1"/>
</dbReference>
<evidence type="ECO:0000313" key="3">
    <source>
        <dbReference type="EMBL" id="AYF27056.1"/>
    </source>
</evidence>
<dbReference type="RefSeq" id="WP_120569429.1">
    <property type="nucleotide sequence ID" value="NZ_CP024087.1"/>
</dbReference>
<accession>A0A386WF81</accession>